<proteinExistence type="inferred from homology"/>
<comment type="caution">
    <text evidence="3">The sequence shown here is derived from an EMBL/GenBank/DDBJ whole genome shotgun (WGS) entry which is preliminary data.</text>
</comment>
<protein>
    <recommendedName>
        <fullName evidence="1">UPF0310 protein ACFPOE_03030</fullName>
    </recommendedName>
</protein>
<dbReference type="RefSeq" id="WP_376848512.1">
    <property type="nucleotide sequence ID" value="NZ_JBHSMF010000002.1"/>
</dbReference>
<dbReference type="Pfam" id="PF01878">
    <property type="entry name" value="EVE"/>
    <property type="match status" value="1"/>
</dbReference>
<comment type="similarity">
    <text evidence="1">Belongs to the UPF0310 family.</text>
</comment>
<feature type="domain" description="EVE" evidence="2">
    <location>
        <begin position="5"/>
        <end position="138"/>
    </location>
</feature>
<keyword evidence="4" id="KW-1185">Reference proteome</keyword>
<dbReference type="HAMAP" id="MF_00771">
    <property type="entry name" value="UPF0310"/>
    <property type="match status" value="1"/>
</dbReference>
<dbReference type="SUPFAM" id="SSF88697">
    <property type="entry name" value="PUA domain-like"/>
    <property type="match status" value="1"/>
</dbReference>
<name>A0ABW0NC42_9BURK</name>
<gene>
    <name evidence="3" type="ORF">ACFPOE_03030</name>
</gene>
<evidence type="ECO:0000313" key="3">
    <source>
        <dbReference type="EMBL" id="MFC5496494.1"/>
    </source>
</evidence>
<accession>A0ABW0NC42</accession>
<dbReference type="InterPro" id="IPR002740">
    <property type="entry name" value="EVE_domain"/>
</dbReference>
<dbReference type="Proteomes" id="UP001596037">
    <property type="component" value="Unassembled WGS sequence"/>
</dbReference>
<dbReference type="Gene3D" id="3.10.590.10">
    <property type="entry name" value="ph1033 like domains"/>
    <property type="match status" value="1"/>
</dbReference>
<evidence type="ECO:0000256" key="1">
    <source>
        <dbReference type="HAMAP-Rule" id="MF_00771"/>
    </source>
</evidence>
<dbReference type="InterPro" id="IPR015947">
    <property type="entry name" value="PUA-like_sf"/>
</dbReference>
<organism evidence="3 4">
    <name type="scientific">Caenimonas terrae</name>
    <dbReference type="NCBI Taxonomy" id="696074"/>
    <lineage>
        <taxon>Bacteria</taxon>
        <taxon>Pseudomonadati</taxon>
        <taxon>Pseudomonadota</taxon>
        <taxon>Betaproteobacteria</taxon>
        <taxon>Burkholderiales</taxon>
        <taxon>Comamonadaceae</taxon>
        <taxon>Caenimonas</taxon>
    </lineage>
</organism>
<dbReference type="InterPro" id="IPR022996">
    <property type="entry name" value="UPF0310"/>
</dbReference>
<dbReference type="EMBL" id="JBHSMF010000002">
    <property type="protein sequence ID" value="MFC5496494.1"/>
    <property type="molecule type" value="Genomic_DNA"/>
</dbReference>
<dbReference type="CDD" id="cd21132">
    <property type="entry name" value="EVE-like"/>
    <property type="match status" value="1"/>
</dbReference>
<reference evidence="4" key="1">
    <citation type="journal article" date="2019" name="Int. J. Syst. Evol. Microbiol.">
        <title>The Global Catalogue of Microorganisms (GCM) 10K type strain sequencing project: providing services to taxonomists for standard genome sequencing and annotation.</title>
        <authorList>
            <consortium name="The Broad Institute Genomics Platform"/>
            <consortium name="The Broad Institute Genome Sequencing Center for Infectious Disease"/>
            <person name="Wu L."/>
            <person name="Ma J."/>
        </authorList>
    </citation>
    <scope>NUCLEOTIDE SEQUENCE [LARGE SCALE GENOMIC DNA]</scope>
    <source>
        <strain evidence="4">CCUG 57401</strain>
    </source>
</reference>
<sequence>MATKNWIAVASAEHARRGRDHRPPGFLQVGHGKLPPLRRVQPGDRVAYYAPALAPGGKDRLQSFVSIGIAAPGQPYAFDMGGGFVPWRRDVGYLPAQEAPIEPLLDRFHFVDDRRHWGSKFRFGLFEVDDHDMLLVAQAMGVAPAMLYFP</sequence>
<evidence type="ECO:0000313" key="4">
    <source>
        <dbReference type="Proteomes" id="UP001596037"/>
    </source>
</evidence>
<evidence type="ECO:0000259" key="2">
    <source>
        <dbReference type="Pfam" id="PF01878"/>
    </source>
</evidence>
<dbReference type="NCBIfam" id="NF002616">
    <property type="entry name" value="PRK02268.1-2"/>
    <property type="match status" value="1"/>
</dbReference>